<dbReference type="Ensembl" id="ENSOTST00005099315.2">
    <property type="protein sequence ID" value="ENSOTSP00005091535.1"/>
    <property type="gene ID" value="ENSOTSG00005042915.2"/>
</dbReference>
<evidence type="ECO:0000256" key="1">
    <source>
        <dbReference type="SAM" id="MobiDB-lite"/>
    </source>
</evidence>
<feature type="compositionally biased region" description="Acidic residues" evidence="1">
    <location>
        <begin position="10"/>
        <end position="23"/>
    </location>
</feature>
<keyword evidence="3" id="KW-1185">Reference proteome</keyword>
<evidence type="ECO:0000313" key="3">
    <source>
        <dbReference type="Proteomes" id="UP000694402"/>
    </source>
</evidence>
<protein>
    <submittedName>
        <fullName evidence="2">Uncharacterized protein</fullName>
    </submittedName>
</protein>
<dbReference type="GeneTree" id="ENSGT01150000287066"/>
<accession>A0A8C8J8Y7</accession>
<sequence>MSQVHQCWGGDEDDLKDPEADVGDGEGMVVAHVLTTGLFGIANHIGLLIAPHLLRPCSEDHDPEDKQDGHPNLSNDREVRLHLVQQRRQESPLSHFFALARKT</sequence>
<reference evidence="2" key="2">
    <citation type="submission" date="2025-09" db="UniProtKB">
        <authorList>
            <consortium name="Ensembl"/>
        </authorList>
    </citation>
    <scope>IDENTIFICATION</scope>
</reference>
<proteinExistence type="predicted"/>
<dbReference type="AlphaFoldDB" id="A0A8C8J8Y7"/>
<reference evidence="2" key="1">
    <citation type="submission" date="2025-08" db="UniProtKB">
        <authorList>
            <consortium name="Ensembl"/>
        </authorList>
    </citation>
    <scope>IDENTIFICATION</scope>
</reference>
<name>A0A8C8J8Y7_ONCTS</name>
<feature type="region of interest" description="Disordered" evidence="1">
    <location>
        <begin position="1"/>
        <end position="23"/>
    </location>
</feature>
<evidence type="ECO:0000313" key="2">
    <source>
        <dbReference type="Ensembl" id="ENSOTSP00005091535.1"/>
    </source>
</evidence>
<feature type="compositionally biased region" description="Basic and acidic residues" evidence="1">
    <location>
        <begin position="57"/>
        <end position="78"/>
    </location>
</feature>
<feature type="region of interest" description="Disordered" evidence="1">
    <location>
        <begin position="56"/>
        <end position="78"/>
    </location>
</feature>
<organism evidence="2 3">
    <name type="scientific">Oncorhynchus tshawytscha</name>
    <name type="common">Chinook salmon</name>
    <name type="synonym">Salmo tshawytscha</name>
    <dbReference type="NCBI Taxonomy" id="74940"/>
    <lineage>
        <taxon>Eukaryota</taxon>
        <taxon>Metazoa</taxon>
        <taxon>Chordata</taxon>
        <taxon>Craniata</taxon>
        <taxon>Vertebrata</taxon>
        <taxon>Euteleostomi</taxon>
        <taxon>Actinopterygii</taxon>
        <taxon>Neopterygii</taxon>
        <taxon>Teleostei</taxon>
        <taxon>Protacanthopterygii</taxon>
        <taxon>Salmoniformes</taxon>
        <taxon>Salmonidae</taxon>
        <taxon>Salmoninae</taxon>
        <taxon>Oncorhynchus</taxon>
    </lineage>
</organism>
<dbReference type="Proteomes" id="UP000694402">
    <property type="component" value="Unassembled WGS sequence"/>
</dbReference>